<sequence length="125" mass="13820">MSNHANLKQDEHSFTDLFGDDVVRLKGDKVAEIRQAFAPTLAQKERQKAAAASAQDHPADALSEFISDWIEPDDPIGWRRNGVQDGVFRSLKRGQYTPGASLNLNPCWRCTVRAPNMGAQAPLMS</sequence>
<dbReference type="GO" id="GO:0004520">
    <property type="term" value="F:DNA endonuclease activity"/>
    <property type="evidence" value="ECO:0007669"/>
    <property type="project" value="TreeGrafter"/>
</dbReference>
<dbReference type="EMBL" id="QLMD01000002">
    <property type="protein sequence ID" value="RAK00698.1"/>
    <property type="molecule type" value="Genomic_DNA"/>
</dbReference>
<evidence type="ECO:0000313" key="1">
    <source>
        <dbReference type="EMBL" id="RAK00698.1"/>
    </source>
</evidence>
<gene>
    <name evidence="1" type="ORF">B0I24_102123</name>
</gene>
<dbReference type="AlphaFoldDB" id="A0A327X2S0"/>
<organism evidence="1 2">
    <name type="scientific">Aliidiomarina maris</name>
    <dbReference type="NCBI Taxonomy" id="531312"/>
    <lineage>
        <taxon>Bacteria</taxon>
        <taxon>Pseudomonadati</taxon>
        <taxon>Pseudomonadota</taxon>
        <taxon>Gammaproteobacteria</taxon>
        <taxon>Alteromonadales</taxon>
        <taxon>Idiomarinaceae</taxon>
        <taxon>Aliidiomarina</taxon>
    </lineage>
</organism>
<evidence type="ECO:0000313" key="2">
    <source>
        <dbReference type="Proteomes" id="UP000249203"/>
    </source>
</evidence>
<comment type="caution">
    <text evidence="1">The sequence shown here is derived from an EMBL/GenBank/DDBJ whole genome shotgun (WGS) entry which is preliminary data.</text>
</comment>
<dbReference type="PANTHER" id="PTHR35562">
    <property type="entry name" value="DNA ENDONUCLEASE SMRA-RELATED"/>
    <property type="match status" value="1"/>
</dbReference>
<protein>
    <submittedName>
        <fullName evidence="1">Uncharacterized protein</fullName>
    </submittedName>
</protein>
<name>A0A327X2S0_9GAMM</name>
<reference evidence="1 2" key="1">
    <citation type="submission" date="2018-06" db="EMBL/GenBank/DDBJ databases">
        <title>Genomic Encyclopedia of Type Strains, Phase III (KMG-III): the genomes of soil and plant-associated and newly described type strains.</title>
        <authorList>
            <person name="Whitman W."/>
        </authorList>
    </citation>
    <scope>NUCLEOTIDE SEQUENCE [LARGE SCALE GENOMIC DNA]</scope>
    <source>
        <strain evidence="1 2">CGMCC 1.15366</strain>
    </source>
</reference>
<proteinExistence type="predicted"/>
<dbReference type="RefSeq" id="WP_241974066.1">
    <property type="nucleotide sequence ID" value="NZ_PIPK01000003.1"/>
</dbReference>
<dbReference type="PANTHER" id="PTHR35562:SF2">
    <property type="entry name" value="DNA ENDONUCLEASE SMRA-RELATED"/>
    <property type="match status" value="1"/>
</dbReference>
<accession>A0A327X2S0</accession>
<dbReference type="Proteomes" id="UP000249203">
    <property type="component" value="Unassembled WGS sequence"/>
</dbReference>